<dbReference type="EMBL" id="PQWO01000064">
    <property type="protein sequence ID" value="PZD70144.1"/>
    <property type="molecule type" value="Genomic_DNA"/>
</dbReference>
<dbReference type="RefSeq" id="WP_110989303.1">
    <property type="nucleotide sequence ID" value="NZ_CAWNWM010000064.1"/>
</dbReference>
<gene>
    <name evidence="1" type="ORF">C1752_17777</name>
</gene>
<evidence type="ECO:0000313" key="2">
    <source>
        <dbReference type="Proteomes" id="UP000248857"/>
    </source>
</evidence>
<organism evidence="1 2">
    <name type="scientific">Acaryochloris thomasi RCC1774</name>
    <dbReference type="NCBI Taxonomy" id="1764569"/>
    <lineage>
        <taxon>Bacteria</taxon>
        <taxon>Bacillati</taxon>
        <taxon>Cyanobacteriota</taxon>
        <taxon>Cyanophyceae</taxon>
        <taxon>Acaryochloridales</taxon>
        <taxon>Acaryochloridaceae</taxon>
        <taxon>Acaryochloris</taxon>
        <taxon>Acaryochloris thomasi</taxon>
    </lineage>
</organism>
<keyword evidence="2" id="KW-1185">Reference proteome</keyword>
<dbReference type="AlphaFoldDB" id="A0A2W1JIQ6"/>
<accession>A0A2W1JIQ6</accession>
<dbReference type="Proteomes" id="UP000248857">
    <property type="component" value="Unassembled WGS sequence"/>
</dbReference>
<sequence length="140" mass="15708">MNAPLGDDLLPSPSKELPDLLKLSIQAAQLTFPALHYAGRLLSESATINDCHLQLIARDDAGHHLPEWILDLEFYTAGTQLSLMIERSEQPEYPILWQGQNAIWMDAETGIKVDRPAGGEPLEWLARRLMKKLSDHVVND</sequence>
<name>A0A2W1JIQ6_9CYAN</name>
<comment type="caution">
    <text evidence="1">The sequence shown here is derived from an EMBL/GenBank/DDBJ whole genome shotgun (WGS) entry which is preliminary data.</text>
</comment>
<protein>
    <submittedName>
        <fullName evidence="1">Uncharacterized protein</fullName>
    </submittedName>
</protein>
<proteinExistence type="predicted"/>
<reference evidence="1 2" key="1">
    <citation type="journal article" date="2018" name="Sci. Rep.">
        <title>A novel species of the marine cyanobacterium Acaryochloris with a unique pigment content and lifestyle.</title>
        <authorList>
            <person name="Partensky F."/>
            <person name="Six C."/>
            <person name="Ratin M."/>
            <person name="Garczarek L."/>
            <person name="Vaulot D."/>
            <person name="Probert I."/>
            <person name="Calteau A."/>
            <person name="Gourvil P."/>
            <person name="Marie D."/>
            <person name="Grebert T."/>
            <person name="Bouchier C."/>
            <person name="Le Panse S."/>
            <person name="Gachenot M."/>
            <person name="Rodriguez F."/>
            <person name="Garrido J.L."/>
        </authorList>
    </citation>
    <scope>NUCLEOTIDE SEQUENCE [LARGE SCALE GENOMIC DNA]</scope>
    <source>
        <strain evidence="1 2">RCC1774</strain>
    </source>
</reference>
<evidence type="ECO:0000313" key="1">
    <source>
        <dbReference type="EMBL" id="PZD70144.1"/>
    </source>
</evidence>
<dbReference type="OrthoDB" id="559091at2"/>